<evidence type="ECO:0000259" key="13">
    <source>
        <dbReference type="Pfam" id="PF00294"/>
    </source>
</evidence>
<dbReference type="Gene3D" id="3.40.1190.20">
    <property type="match status" value="1"/>
</dbReference>
<feature type="binding site" evidence="12">
    <location>
        <position position="244"/>
    </location>
    <ligand>
        <name>substrate</name>
    </ligand>
</feature>
<feature type="binding site" evidence="12">
    <location>
        <position position="240"/>
    </location>
    <ligand>
        <name>K(+)</name>
        <dbReference type="ChEBI" id="CHEBI:29103"/>
    </ligand>
</feature>
<evidence type="ECO:0000256" key="1">
    <source>
        <dbReference type="ARBA" id="ARBA00005380"/>
    </source>
</evidence>
<feature type="binding site" evidence="12">
    <location>
        <position position="274"/>
    </location>
    <ligand>
        <name>K(+)</name>
        <dbReference type="ChEBI" id="CHEBI:29103"/>
    </ligand>
</feature>
<evidence type="ECO:0000256" key="9">
    <source>
        <dbReference type="ARBA" id="ARBA00022842"/>
    </source>
</evidence>
<feature type="domain" description="Carbohydrate kinase PfkB" evidence="13">
    <location>
        <begin position="3"/>
        <end position="286"/>
    </location>
</feature>
<accession>A0A512JFS6</accession>
<gene>
    <name evidence="12 14" type="primary">rbsK</name>
    <name evidence="14" type="ORF">MGN01_06510</name>
</gene>
<dbReference type="Proteomes" id="UP000321750">
    <property type="component" value="Unassembled WGS sequence"/>
</dbReference>
<comment type="activity regulation">
    <text evidence="12">Activated by a monovalent cation that binds near, but not in, the active site. The most likely occupant of the site in vivo is potassium. Ion binding induces a conformational change that may alter substrate affinity.</text>
</comment>
<evidence type="ECO:0000256" key="12">
    <source>
        <dbReference type="HAMAP-Rule" id="MF_01987"/>
    </source>
</evidence>
<dbReference type="GO" id="GO:0019303">
    <property type="term" value="P:D-ribose catabolic process"/>
    <property type="evidence" value="ECO:0007669"/>
    <property type="project" value="UniProtKB-UniRule"/>
</dbReference>
<evidence type="ECO:0000256" key="4">
    <source>
        <dbReference type="ARBA" id="ARBA00022679"/>
    </source>
</evidence>
<keyword evidence="12" id="KW-0963">Cytoplasm</keyword>
<feature type="binding site" evidence="12">
    <location>
        <begin position="211"/>
        <end position="216"/>
    </location>
    <ligand>
        <name>ATP</name>
        <dbReference type="ChEBI" id="CHEBI:30616"/>
    </ligand>
</feature>
<dbReference type="GO" id="GO:0005737">
    <property type="term" value="C:cytoplasm"/>
    <property type="evidence" value="ECO:0007669"/>
    <property type="project" value="UniProtKB-SubCell"/>
</dbReference>
<evidence type="ECO:0000313" key="15">
    <source>
        <dbReference type="Proteomes" id="UP000321750"/>
    </source>
</evidence>
<keyword evidence="7 12" id="KW-0418">Kinase</keyword>
<dbReference type="RefSeq" id="WP_147045127.1">
    <property type="nucleotide sequence ID" value="NZ_BJZV01000002.1"/>
</dbReference>
<evidence type="ECO:0000256" key="2">
    <source>
        <dbReference type="ARBA" id="ARBA00012035"/>
    </source>
</evidence>
<dbReference type="PANTHER" id="PTHR10584">
    <property type="entry name" value="SUGAR KINASE"/>
    <property type="match status" value="1"/>
</dbReference>
<comment type="pathway">
    <text evidence="12">Carbohydrate metabolism; D-ribose degradation; D-ribose 5-phosphate from beta-D-ribopyranose: step 2/2.</text>
</comment>
<dbReference type="SUPFAM" id="SSF53613">
    <property type="entry name" value="Ribokinase-like"/>
    <property type="match status" value="1"/>
</dbReference>
<evidence type="ECO:0000256" key="10">
    <source>
        <dbReference type="ARBA" id="ARBA00022958"/>
    </source>
</evidence>
<evidence type="ECO:0000256" key="3">
    <source>
        <dbReference type="ARBA" id="ARBA00016943"/>
    </source>
</evidence>
<keyword evidence="11 12" id="KW-0119">Carbohydrate metabolism</keyword>
<comment type="caution">
    <text evidence="12">Lacks conserved residue(s) required for the propagation of feature annotation.</text>
</comment>
<feature type="binding site" evidence="12">
    <location>
        <position position="238"/>
    </location>
    <ligand>
        <name>K(+)</name>
        <dbReference type="ChEBI" id="CHEBI:29103"/>
    </ligand>
</feature>
<keyword evidence="6 12" id="KW-0547">Nucleotide-binding</keyword>
<dbReference type="GO" id="GO:0005524">
    <property type="term" value="F:ATP binding"/>
    <property type="evidence" value="ECO:0007669"/>
    <property type="project" value="UniProtKB-UniRule"/>
</dbReference>
<evidence type="ECO:0000256" key="7">
    <source>
        <dbReference type="ARBA" id="ARBA00022777"/>
    </source>
</evidence>
<feature type="binding site" evidence="12">
    <location>
        <position position="180"/>
    </location>
    <ligand>
        <name>ATP</name>
        <dbReference type="ChEBI" id="CHEBI:30616"/>
    </ligand>
</feature>
<feature type="active site" description="Proton acceptor" evidence="12">
    <location>
        <position position="244"/>
    </location>
</feature>
<feature type="binding site" evidence="12">
    <location>
        <position position="277"/>
    </location>
    <ligand>
        <name>K(+)</name>
        <dbReference type="ChEBI" id="CHEBI:29103"/>
    </ligand>
</feature>
<comment type="subunit">
    <text evidence="12">Homodimer.</text>
</comment>
<sequence>MRIYAIGSFVVACSVKVARLPRAGESLDADAFVAEPGGKGFNLALAAHRLGAVVDGVFAIGGDPFAAVAVSAFEGAGLATDMLLKRSGSTGAGIGFIDKAGENCLAVSLGANRELAAEDVAPAKIGDCNLVMATFESPDAPIAAAFAAARSRGIRTLLNPSPSRPIDAQILAHTSILIVNRVEAVDCGIDIADETTLERVMQAGPEIVVVTLGKDGAVAFSRCEPPRWQAAVAVTAVDTIGAGDAFSAGFAVTLLQGGSIEEALTRAAACGAITAARFGAFDAFPTAFELERFCEAAKV</sequence>
<comment type="similarity">
    <text evidence="1">Belongs to the carbohydrate kinase pfkB family.</text>
</comment>
<proteinExistence type="inferred from homology"/>
<evidence type="ECO:0000256" key="6">
    <source>
        <dbReference type="ARBA" id="ARBA00022741"/>
    </source>
</evidence>
<dbReference type="OrthoDB" id="9813569at2"/>
<name>A0A512JFS6_9HYPH</name>
<dbReference type="Pfam" id="PF00294">
    <property type="entry name" value="PfkB"/>
    <property type="match status" value="1"/>
</dbReference>
<dbReference type="PANTHER" id="PTHR10584:SF166">
    <property type="entry name" value="RIBOKINASE"/>
    <property type="match status" value="1"/>
</dbReference>
<comment type="similarity">
    <text evidence="12">Belongs to the carbohydrate kinase PfkB family. Ribokinase subfamily.</text>
</comment>
<dbReference type="InterPro" id="IPR002173">
    <property type="entry name" value="Carboh/pur_kinase_PfkB_CS"/>
</dbReference>
<keyword evidence="5 12" id="KW-0479">Metal-binding</keyword>
<feature type="binding site" evidence="12">
    <location>
        <begin position="243"/>
        <end position="244"/>
    </location>
    <ligand>
        <name>ATP</name>
        <dbReference type="ChEBI" id="CHEBI:30616"/>
    </ligand>
</feature>
<dbReference type="PRINTS" id="PR00990">
    <property type="entry name" value="RIBOKINASE"/>
</dbReference>
<dbReference type="PROSITE" id="PS00584">
    <property type="entry name" value="PFKB_KINASES_2"/>
    <property type="match status" value="1"/>
</dbReference>
<keyword evidence="10 12" id="KW-0630">Potassium</keyword>
<feature type="binding site" evidence="12">
    <location>
        <begin position="38"/>
        <end position="42"/>
    </location>
    <ligand>
        <name>substrate</name>
    </ligand>
</feature>
<dbReference type="GO" id="GO:0046872">
    <property type="term" value="F:metal ion binding"/>
    <property type="evidence" value="ECO:0007669"/>
    <property type="project" value="UniProtKB-KW"/>
</dbReference>
<comment type="caution">
    <text evidence="14">The sequence shown here is derived from an EMBL/GenBank/DDBJ whole genome shotgun (WGS) entry which is preliminary data.</text>
</comment>
<dbReference type="EC" id="2.7.1.15" evidence="2 12"/>
<keyword evidence="8 12" id="KW-0067">ATP-binding</keyword>
<feature type="binding site" evidence="12">
    <location>
        <position position="136"/>
    </location>
    <ligand>
        <name>substrate</name>
    </ligand>
</feature>
<evidence type="ECO:0000256" key="8">
    <source>
        <dbReference type="ARBA" id="ARBA00022840"/>
    </source>
</evidence>
<evidence type="ECO:0000256" key="5">
    <source>
        <dbReference type="ARBA" id="ARBA00022723"/>
    </source>
</evidence>
<dbReference type="AlphaFoldDB" id="A0A512JFS6"/>
<dbReference type="HAMAP" id="MF_01987">
    <property type="entry name" value="Ribokinase"/>
    <property type="match status" value="1"/>
</dbReference>
<comment type="subcellular location">
    <subcellularLocation>
        <location evidence="12">Cytoplasm</location>
    </subcellularLocation>
</comment>
<comment type="catalytic activity">
    <reaction evidence="12">
        <text>D-ribose + ATP = D-ribose 5-phosphate + ADP + H(+)</text>
        <dbReference type="Rhea" id="RHEA:13697"/>
        <dbReference type="ChEBI" id="CHEBI:15378"/>
        <dbReference type="ChEBI" id="CHEBI:30616"/>
        <dbReference type="ChEBI" id="CHEBI:47013"/>
        <dbReference type="ChEBI" id="CHEBI:78346"/>
        <dbReference type="ChEBI" id="CHEBI:456216"/>
        <dbReference type="EC" id="2.7.1.15"/>
    </reaction>
</comment>
<evidence type="ECO:0000256" key="11">
    <source>
        <dbReference type="ARBA" id="ARBA00023277"/>
    </source>
</evidence>
<dbReference type="GO" id="GO:0004747">
    <property type="term" value="F:ribokinase activity"/>
    <property type="evidence" value="ECO:0007669"/>
    <property type="project" value="UniProtKB-UniRule"/>
</dbReference>
<feature type="binding site" evidence="12">
    <location>
        <position position="279"/>
    </location>
    <ligand>
        <name>K(+)</name>
        <dbReference type="ChEBI" id="CHEBI:29103"/>
    </ligand>
</feature>
<keyword evidence="4 12" id="KW-0808">Transferase</keyword>
<organism evidence="14 15">
    <name type="scientific">Methylobacterium gnaphalii</name>
    <dbReference type="NCBI Taxonomy" id="1010610"/>
    <lineage>
        <taxon>Bacteria</taxon>
        <taxon>Pseudomonadati</taxon>
        <taxon>Pseudomonadota</taxon>
        <taxon>Alphaproteobacteria</taxon>
        <taxon>Hyphomicrobiales</taxon>
        <taxon>Methylobacteriaceae</taxon>
        <taxon>Methylobacterium</taxon>
    </lineage>
</organism>
<reference evidence="14 15" key="1">
    <citation type="submission" date="2019-07" db="EMBL/GenBank/DDBJ databases">
        <title>Whole genome shotgun sequence of Methylobacterium gnaphalii NBRC 107716.</title>
        <authorList>
            <person name="Hosoyama A."/>
            <person name="Uohara A."/>
            <person name="Ohji S."/>
            <person name="Ichikawa N."/>
        </authorList>
    </citation>
    <scope>NUCLEOTIDE SEQUENCE [LARGE SCALE GENOMIC DNA]</scope>
    <source>
        <strain evidence="14 15">NBRC 107716</strain>
    </source>
</reference>
<dbReference type="InterPro" id="IPR002139">
    <property type="entry name" value="Ribo/fructo_kinase"/>
</dbReference>
<dbReference type="UniPathway" id="UPA00916">
    <property type="reaction ID" value="UER00889"/>
</dbReference>
<keyword evidence="15" id="KW-1185">Reference proteome</keyword>
<comment type="function">
    <text evidence="12">Catalyzes the phosphorylation of ribose at O-5 in a reaction requiring ATP and magnesium. The resulting D-ribose-5-phosphate can then be used either for sythesis of nucleotides, histidine, and tryptophan, or as a component of the pentose phosphate pathway.</text>
</comment>
<dbReference type="InterPro" id="IPR011877">
    <property type="entry name" value="Ribokinase"/>
</dbReference>
<evidence type="ECO:0000313" key="14">
    <source>
        <dbReference type="EMBL" id="GEP08806.1"/>
    </source>
</evidence>
<comment type="cofactor">
    <cofactor evidence="12">
        <name>Mg(2+)</name>
        <dbReference type="ChEBI" id="CHEBI:18420"/>
    </cofactor>
    <text evidence="12">Requires a divalent cation, most likely magnesium in vivo, as an electrophilic catalyst to aid phosphoryl group transfer. It is the chelate of the metal and the nucleotide that is the actual substrate.</text>
</comment>
<protein>
    <recommendedName>
        <fullName evidence="3 12">Ribokinase</fullName>
        <shortName evidence="12">RK</shortName>
        <ecNumber evidence="2 12">2.7.1.15</ecNumber>
    </recommendedName>
</protein>
<keyword evidence="9 12" id="KW-0460">Magnesium</keyword>
<dbReference type="InterPro" id="IPR029056">
    <property type="entry name" value="Ribokinase-like"/>
</dbReference>
<dbReference type="InterPro" id="IPR011611">
    <property type="entry name" value="PfkB_dom"/>
</dbReference>
<dbReference type="EMBL" id="BJZV01000002">
    <property type="protein sequence ID" value="GEP08806.1"/>
    <property type="molecule type" value="Genomic_DNA"/>
</dbReference>